<sequence length="78" mass="8582">MFSCTRDLITLSSLVTSIASNLCSFASCMRSCQPGRLESFAEASSEYSRKTSNPLFLAISLKRGSWLVSSCFLVETRT</sequence>
<dbReference type="Proteomes" id="UP000012672">
    <property type="component" value="Chromosome"/>
</dbReference>
<accession>M9SAU6</accession>
<dbReference type="InParanoid" id="M9SAU6"/>
<dbReference type="STRING" id="1236689.MMALV_06920"/>
<reference evidence="1 2" key="1">
    <citation type="journal article" date="2012" name="J. Bacteriol.">
        <title>Genome sequence of 'Candidatus Methanomethylophilus alvus' Mx1201, a methanogenic archaeon from the human gut belonging to a seventh order of methanogens.</title>
        <authorList>
            <person name="Borrel G."/>
            <person name="Harris H.M."/>
            <person name="Tottey W."/>
            <person name="Mihajlovski A."/>
            <person name="Parisot N."/>
            <person name="Peyretaillade E."/>
            <person name="Peyret P."/>
            <person name="Gribaldo S."/>
            <person name="O'Toole P.W."/>
            <person name="Brugere J.F."/>
        </authorList>
    </citation>
    <scope>NUCLEOTIDE SEQUENCE [LARGE SCALE GENOMIC DNA]</scope>
    <source>
        <strain evidence="1 2">Mx1201</strain>
    </source>
</reference>
<evidence type="ECO:0000313" key="2">
    <source>
        <dbReference type="Proteomes" id="UP000012672"/>
    </source>
</evidence>
<name>M9SAU6_METAX</name>
<dbReference type="EMBL" id="CP004049">
    <property type="protein sequence ID" value="AGI85431.1"/>
    <property type="molecule type" value="Genomic_DNA"/>
</dbReference>
<organism evidence="1 2">
    <name type="scientific">Methanomethylophilus alvi (strain Mx1201)</name>
    <dbReference type="NCBI Taxonomy" id="1236689"/>
    <lineage>
        <taxon>Archaea</taxon>
        <taxon>Methanobacteriati</taxon>
        <taxon>Thermoplasmatota</taxon>
        <taxon>Thermoplasmata</taxon>
        <taxon>Methanomassiliicoccales</taxon>
        <taxon>Methanomethylophilaceae</taxon>
        <taxon>Methanomethylophilus</taxon>
    </lineage>
</organism>
<protein>
    <submittedName>
        <fullName evidence="1">Uncharacterized protein</fullName>
    </submittedName>
</protein>
<proteinExistence type="predicted"/>
<evidence type="ECO:0000313" key="1">
    <source>
        <dbReference type="EMBL" id="AGI85431.1"/>
    </source>
</evidence>
<dbReference type="PROSITE" id="PS51257">
    <property type="entry name" value="PROKAR_LIPOPROTEIN"/>
    <property type="match status" value="1"/>
</dbReference>
<dbReference type="KEGG" id="max:MMALV_06920"/>
<gene>
    <name evidence="1" type="ORF">MMALV_06920</name>
</gene>
<dbReference type="HOGENOM" id="CLU_2613413_0_0_2"/>
<keyword evidence="2" id="KW-1185">Reference proteome</keyword>
<dbReference type="AlphaFoldDB" id="M9SAU6"/>